<evidence type="ECO:0000256" key="4">
    <source>
        <dbReference type="RuleBase" id="RU362067"/>
    </source>
</evidence>
<keyword evidence="2 4" id="KW-0560">Oxidoreductase</keyword>
<feature type="binding site" evidence="3">
    <location>
        <position position="250"/>
    </location>
    <ligand>
        <name>FAD</name>
        <dbReference type="ChEBI" id="CHEBI:57692"/>
    </ligand>
</feature>
<evidence type="ECO:0000313" key="6">
    <source>
        <dbReference type="EMBL" id="KAJ8904241.1"/>
    </source>
</evidence>
<evidence type="ECO:0000256" key="1">
    <source>
        <dbReference type="ARBA" id="ARBA00001974"/>
    </source>
</evidence>
<comment type="similarity">
    <text evidence="4">Belongs to the flavin monoamine oxidase family.</text>
</comment>
<evidence type="ECO:0000259" key="5">
    <source>
        <dbReference type="Pfam" id="PF01593"/>
    </source>
</evidence>
<dbReference type="InterPro" id="IPR002937">
    <property type="entry name" value="Amino_oxidase"/>
</dbReference>
<name>A0AAV8UUK7_9RHOD</name>
<dbReference type="InterPro" id="IPR001613">
    <property type="entry name" value="Flavin_amine_oxidase"/>
</dbReference>
<feature type="binding site" evidence="3">
    <location>
        <position position="39"/>
    </location>
    <ligand>
        <name>FAD</name>
        <dbReference type="ChEBI" id="CHEBI:57692"/>
    </ligand>
</feature>
<evidence type="ECO:0000256" key="2">
    <source>
        <dbReference type="ARBA" id="ARBA00023002"/>
    </source>
</evidence>
<evidence type="ECO:0000256" key="3">
    <source>
        <dbReference type="PIRSR" id="PIRSR601613-1"/>
    </source>
</evidence>
<dbReference type="GO" id="GO:0016491">
    <property type="term" value="F:oxidoreductase activity"/>
    <property type="evidence" value="ECO:0007669"/>
    <property type="project" value="UniProtKB-KW"/>
</dbReference>
<sequence>MIGFAGWMPGVGTVAGPSRGKVQCSASREDVVIVGAGVSGLAAAKLISEGRSDLSMTILEKSDDVGGRIRSDVVDGYILDRGFQVFIEGYPQQGELLDYEQLDLKPFLPGALVYCEGAHHLVSDPLRRIQDTPESLVSPVGTFMDKARVALLRTKIANLPLDSILQRDEYTTAEYLRREGFTSSMIDRFFTPFYQGIFLAPLEEQSSRMFEYVFRMFLSAPASLPSKGIGAVTQHVAGPLRDKIQLNTGVKSISMNESGGGTVETEDGQRIEAKVIVVAADPPAASALFGDRIESSKPRGCANLYFSSDQPPPISKPILFLNGEGRSAGVVGNTCFPSSVSANYAPVGKTLVSTTVIGDDVHRSDAELERLVKSHMSEWWGSDYVNQWTHLRTYKIPYSQPAQNVPFSASKGVEVGRGVFVCGDHRSTPTVNGAISSGIQVAKDTLKYLSD</sequence>
<feature type="domain" description="Amine oxidase" evidence="5">
    <location>
        <begin position="38"/>
        <end position="444"/>
    </location>
</feature>
<dbReference type="Proteomes" id="UP001157974">
    <property type="component" value="Unassembled WGS sequence"/>
</dbReference>
<keyword evidence="4" id="KW-0274">FAD</keyword>
<dbReference type="PANTHER" id="PTHR42841">
    <property type="entry name" value="AMINE OXIDASE"/>
    <property type="match status" value="1"/>
</dbReference>
<gene>
    <name evidence="6" type="ORF">NDN08_000765</name>
</gene>
<dbReference type="EC" id="1.4.3.-" evidence="4"/>
<protein>
    <recommendedName>
        <fullName evidence="4">Amine oxidase</fullName>
        <ecNumber evidence="4">1.4.3.-</ecNumber>
    </recommendedName>
</protein>
<comment type="cofactor">
    <cofactor evidence="1 4">
        <name>FAD</name>
        <dbReference type="ChEBI" id="CHEBI:57692"/>
    </cofactor>
</comment>
<reference evidence="6 7" key="1">
    <citation type="journal article" date="2023" name="Nat. Commun.">
        <title>Origin of minicircular mitochondrial genomes in red algae.</title>
        <authorList>
            <person name="Lee Y."/>
            <person name="Cho C.H."/>
            <person name="Lee Y.M."/>
            <person name="Park S.I."/>
            <person name="Yang J.H."/>
            <person name="West J.A."/>
            <person name="Bhattacharya D."/>
            <person name="Yoon H.S."/>
        </authorList>
    </citation>
    <scope>NUCLEOTIDE SEQUENCE [LARGE SCALE GENOMIC DNA]</scope>
    <source>
        <strain evidence="6 7">CCMP1338</strain>
        <tissue evidence="6">Whole cell</tissue>
    </source>
</reference>
<dbReference type="EMBL" id="JAMWBK010000006">
    <property type="protein sequence ID" value="KAJ8904241.1"/>
    <property type="molecule type" value="Genomic_DNA"/>
</dbReference>
<dbReference type="SUPFAM" id="SSF51905">
    <property type="entry name" value="FAD/NAD(P)-binding domain"/>
    <property type="match status" value="1"/>
</dbReference>
<organism evidence="6 7">
    <name type="scientific">Rhodosorus marinus</name>
    <dbReference type="NCBI Taxonomy" id="101924"/>
    <lineage>
        <taxon>Eukaryota</taxon>
        <taxon>Rhodophyta</taxon>
        <taxon>Stylonematophyceae</taxon>
        <taxon>Stylonematales</taxon>
        <taxon>Stylonemataceae</taxon>
        <taxon>Rhodosorus</taxon>
    </lineage>
</organism>
<accession>A0AAV8UUK7</accession>
<evidence type="ECO:0000313" key="7">
    <source>
        <dbReference type="Proteomes" id="UP001157974"/>
    </source>
</evidence>
<dbReference type="Gene3D" id="3.50.50.60">
    <property type="entry name" value="FAD/NAD(P)-binding domain"/>
    <property type="match status" value="1"/>
</dbReference>
<dbReference type="AlphaFoldDB" id="A0AAV8UUK7"/>
<keyword evidence="4" id="KW-0285">Flavoprotein</keyword>
<keyword evidence="7" id="KW-1185">Reference proteome</keyword>
<comment type="caution">
    <text evidence="6">The sequence shown here is derived from an EMBL/GenBank/DDBJ whole genome shotgun (WGS) entry which is preliminary data.</text>
</comment>
<dbReference type="PRINTS" id="PR00757">
    <property type="entry name" value="AMINEOXDASEF"/>
</dbReference>
<proteinExistence type="inferred from homology"/>
<dbReference type="InterPro" id="IPR036188">
    <property type="entry name" value="FAD/NAD-bd_sf"/>
</dbReference>
<dbReference type="Pfam" id="PF01593">
    <property type="entry name" value="Amino_oxidase"/>
    <property type="match status" value="1"/>
</dbReference>